<reference evidence="3 4" key="1">
    <citation type="journal article" date="2002" name="Int. J. Syst. Evol. Microbiol.">
        <title>Sphingopyxis witflariensis sp. nov., isolated from activated sludge.</title>
        <authorList>
            <person name="Kampfer P."/>
            <person name="Witzenberger R."/>
            <person name="Denner E.B."/>
            <person name="Busse H.J."/>
            <person name="Neef A."/>
        </authorList>
    </citation>
    <scope>NUCLEOTIDE SEQUENCE [LARGE SCALE GENOMIC DNA]</scope>
    <source>
        <strain evidence="3 4">DSM 14551</strain>
    </source>
</reference>
<feature type="transmembrane region" description="Helical" evidence="1">
    <location>
        <begin position="39"/>
        <end position="57"/>
    </location>
</feature>
<sequence length="125" mass="14162">MLGVCALYFGYCAYDLHTQISELLSFESSSHLKDELSKYYGALGLLAITAGIISLPWQRLVIDLNKVKGVRLRAQKTRDSAQIIGRDKLTSYSVADELQKWQKLHEDGVVTAEEFEQTKAKLLRR</sequence>
<accession>A0A246JYV8</accession>
<keyword evidence="1" id="KW-1133">Transmembrane helix</keyword>
<dbReference type="Proteomes" id="UP000197097">
    <property type="component" value="Unassembled WGS sequence"/>
</dbReference>
<keyword evidence="1" id="KW-0472">Membrane</keyword>
<dbReference type="EMBL" id="NISJ01000003">
    <property type="protein sequence ID" value="OWQ98386.1"/>
    <property type="molecule type" value="Genomic_DNA"/>
</dbReference>
<dbReference type="InterPro" id="IPR018649">
    <property type="entry name" value="SHOCT"/>
</dbReference>
<evidence type="ECO:0000313" key="4">
    <source>
        <dbReference type="Proteomes" id="UP000197097"/>
    </source>
</evidence>
<protein>
    <recommendedName>
        <fullName evidence="2">SHOCT domain-containing protein</fullName>
    </recommendedName>
</protein>
<feature type="domain" description="SHOCT" evidence="2">
    <location>
        <begin position="96"/>
        <end position="123"/>
    </location>
</feature>
<evidence type="ECO:0000259" key="2">
    <source>
        <dbReference type="Pfam" id="PF09851"/>
    </source>
</evidence>
<evidence type="ECO:0000256" key="1">
    <source>
        <dbReference type="SAM" id="Phobius"/>
    </source>
</evidence>
<gene>
    <name evidence="3" type="ORF">CDQ91_07820</name>
</gene>
<proteinExistence type="predicted"/>
<evidence type="ECO:0000313" key="3">
    <source>
        <dbReference type="EMBL" id="OWQ98386.1"/>
    </source>
</evidence>
<comment type="caution">
    <text evidence="3">The sequence shown here is derived from an EMBL/GenBank/DDBJ whole genome shotgun (WGS) entry which is preliminary data.</text>
</comment>
<dbReference type="AlphaFoldDB" id="A0A246JYV8"/>
<keyword evidence="1" id="KW-0812">Transmembrane</keyword>
<name>A0A246JYV8_9SPHN</name>
<keyword evidence="4" id="KW-1185">Reference proteome</keyword>
<dbReference type="Pfam" id="PF09851">
    <property type="entry name" value="SHOCT"/>
    <property type="match status" value="1"/>
</dbReference>
<organism evidence="3 4">
    <name type="scientific">Sphingopyxis witflariensis</name>
    <dbReference type="NCBI Taxonomy" id="173675"/>
    <lineage>
        <taxon>Bacteria</taxon>
        <taxon>Pseudomonadati</taxon>
        <taxon>Pseudomonadota</taxon>
        <taxon>Alphaproteobacteria</taxon>
        <taxon>Sphingomonadales</taxon>
        <taxon>Sphingomonadaceae</taxon>
        <taxon>Sphingopyxis</taxon>
    </lineage>
</organism>